<dbReference type="SMART" id="SM00382">
    <property type="entry name" value="AAA"/>
    <property type="match status" value="1"/>
</dbReference>
<feature type="domain" description="ABC transmembrane type-1" evidence="9">
    <location>
        <begin position="14"/>
        <end position="297"/>
    </location>
</feature>
<evidence type="ECO:0000256" key="7">
    <source>
        <dbReference type="SAM" id="Phobius"/>
    </source>
</evidence>
<feature type="transmembrane region" description="Helical" evidence="7">
    <location>
        <begin position="238"/>
        <end position="258"/>
    </location>
</feature>
<dbReference type="Pfam" id="PF00005">
    <property type="entry name" value="ABC_tran"/>
    <property type="match status" value="1"/>
</dbReference>
<evidence type="ECO:0000259" key="8">
    <source>
        <dbReference type="PROSITE" id="PS50893"/>
    </source>
</evidence>
<feature type="transmembrane region" description="Helical" evidence="7">
    <location>
        <begin position="12"/>
        <end position="31"/>
    </location>
</feature>
<dbReference type="InterPro" id="IPR003439">
    <property type="entry name" value="ABC_transporter-like_ATP-bd"/>
</dbReference>
<feature type="transmembrane region" description="Helical" evidence="7">
    <location>
        <begin position="128"/>
        <end position="147"/>
    </location>
</feature>
<dbReference type="EMBL" id="JAAFGS010000002">
    <property type="protein sequence ID" value="NGZ75202.1"/>
    <property type="molecule type" value="Genomic_DNA"/>
</dbReference>
<dbReference type="InterPro" id="IPR003593">
    <property type="entry name" value="AAA+_ATPase"/>
</dbReference>
<dbReference type="Proteomes" id="UP000800303">
    <property type="component" value="Unassembled WGS sequence"/>
</dbReference>
<dbReference type="GO" id="GO:0005524">
    <property type="term" value="F:ATP binding"/>
    <property type="evidence" value="ECO:0007669"/>
    <property type="project" value="UniProtKB-KW"/>
</dbReference>
<dbReference type="PROSITE" id="PS50893">
    <property type="entry name" value="ABC_TRANSPORTER_2"/>
    <property type="match status" value="1"/>
</dbReference>
<keyword evidence="4 10" id="KW-0067">ATP-binding</keyword>
<dbReference type="Gene3D" id="1.20.1560.10">
    <property type="entry name" value="ABC transporter type 1, transmembrane domain"/>
    <property type="match status" value="1"/>
</dbReference>
<organism evidence="10 11">
    <name type="scientific">Saccharibacillus alkalitolerans</name>
    <dbReference type="NCBI Taxonomy" id="2705290"/>
    <lineage>
        <taxon>Bacteria</taxon>
        <taxon>Bacillati</taxon>
        <taxon>Bacillota</taxon>
        <taxon>Bacilli</taxon>
        <taxon>Bacillales</taxon>
        <taxon>Paenibacillaceae</taxon>
        <taxon>Saccharibacillus</taxon>
    </lineage>
</organism>
<protein>
    <submittedName>
        <fullName evidence="10">ABC transporter ATP-binding protein</fullName>
    </submittedName>
</protein>
<evidence type="ECO:0000313" key="10">
    <source>
        <dbReference type="EMBL" id="NGZ75202.1"/>
    </source>
</evidence>
<dbReference type="SUPFAM" id="SSF52540">
    <property type="entry name" value="P-loop containing nucleoside triphosphate hydrolases"/>
    <property type="match status" value="1"/>
</dbReference>
<evidence type="ECO:0000256" key="5">
    <source>
        <dbReference type="ARBA" id="ARBA00022989"/>
    </source>
</evidence>
<proteinExistence type="predicted"/>
<evidence type="ECO:0000259" key="9">
    <source>
        <dbReference type="PROSITE" id="PS50929"/>
    </source>
</evidence>
<keyword evidence="2 7" id="KW-0812">Transmembrane</keyword>
<keyword evidence="11" id="KW-1185">Reference proteome</keyword>
<dbReference type="PANTHER" id="PTHR24221:SF654">
    <property type="entry name" value="ATP-BINDING CASSETTE SUB-FAMILY B MEMBER 6"/>
    <property type="match status" value="1"/>
</dbReference>
<dbReference type="Pfam" id="PF00664">
    <property type="entry name" value="ABC_membrane"/>
    <property type="match status" value="1"/>
</dbReference>
<evidence type="ECO:0000256" key="2">
    <source>
        <dbReference type="ARBA" id="ARBA00022692"/>
    </source>
</evidence>
<dbReference type="Gene3D" id="3.40.50.300">
    <property type="entry name" value="P-loop containing nucleotide triphosphate hydrolases"/>
    <property type="match status" value="1"/>
</dbReference>
<feature type="transmembrane region" description="Helical" evidence="7">
    <location>
        <begin position="51"/>
        <end position="70"/>
    </location>
</feature>
<dbReference type="InterPro" id="IPR039421">
    <property type="entry name" value="Type_1_exporter"/>
</dbReference>
<accession>A0ABX0F2I3</accession>
<evidence type="ECO:0000256" key="3">
    <source>
        <dbReference type="ARBA" id="ARBA00022741"/>
    </source>
</evidence>
<dbReference type="InterPro" id="IPR036640">
    <property type="entry name" value="ABC1_TM_sf"/>
</dbReference>
<evidence type="ECO:0000313" key="11">
    <source>
        <dbReference type="Proteomes" id="UP000800303"/>
    </source>
</evidence>
<evidence type="ECO:0000256" key="1">
    <source>
        <dbReference type="ARBA" id="ARBA00004651"/>
    </source>
</evidence>
<dbReference type="PANTHER" id="PTHR24221">
    <property type="entry name" value="ATP-BINDING CASSETTE SUB-FAMILY B"/>
    <property type="match status" value="1"/>
</dbReference>
<comment type="caution">
    <text evidence="10">The sequence shown here is derived from an EMBL/GenBank/DDBJ whole genome shotgun (WGS) entry which is preliminary data.</text>
</comment>
<comment type="subcellular location">
    <subcellularLocation>
        <location evidence="1">Cell membrane</location>
        <topology evidence="1">Multi-pass membrane protein</topology>
    </subcellularLocation>
</comment>
<keyword evidence="5 7" id="KW-1133">Transmembrane helix</keyword>
<reference evidence="10 11" key="1">
    <citation type="submission" date="2020-01" db="EMBL/GenBank/DDBJ databases">
        <title>Polyphasic characterisation and genomic insights into a novel alkali tolerant bacterium VR-M41.</title>
        <authorList>
            <person name="Vemuluri V.R."/>
        </authorList>
    </citation>
    <scope>NUCLEOTIDE SEQUENCE [LARGE SCALE GENOMIC DNA]</scope>
    <source>
        <strain evidence="10 11">VR-M41</strain>
    </source>
</reference>
<feature type="transmembrane region" description="Helical" evidence="7">
    <location>
        <begin position="270"/>
        <end position="295"/>
    </location>
</feature>
<dbReference type="InterPro" id="IPR011527">
    <property type="entry name" value="ABC1_TM_dom"/>
</dbReference>
<sequence length="574" mass="63907">MLKSCVSLFKKQILLYILLGFALQFFGAYGIHTFQRLIDAVPLSSGLGELGGTLLLYGGLLAVCAVFNYLTEYPETALPVGIAERLKLLALSRISRMDYLAYGSLGTGELIRTIENGAQAGAGIVYGFYLRILHELLPAMLFSLLFIGFYSPAVMLAVLAGYVIVFILTRLLLRFLYSVKESLLASQEKSSRYSVRGFMELVVFRLNRRYRHEIGKLTSAAEDIVRKNVRIRMIHESFFALFELLVILIKIVVLALGIRDAAAGGTTVGVVLALLLLIDKVYSPIAILSVIYVDYKLDRLTYERFERYLSAPADRNLEQGREVAELRGGIVFDQVRFAYGEGEPPLLQDVSFALPAGSSVAIVGLSGSGKSTVVKLMLGLLKKDSGRILLDGTDIDELRLDSLYARLSYISQDAPVFDDTLRGNLVFDEPADEAELYRALDDARFGEKARSLPEGLDTPVGERGAKLSGGEKQRLAFARVFAQNRGMIVLDEPVSALDNITERIIMETVLERFRGRTLIIVAHRLHAIRSVDRILLMRGGRLVDQGSFDELLERSEYFRELWSRDGEEPSVRFA</sequence>
<dbReference type="InterPro" id="IPR027417">
    <property type="entry name" value="P-loop_NTPase"/>
</dbReference>
<feature type="domain" description="ABC transporter" evidence="8">
    <location>
        <begin position="330"/>
        <end position="564"/>
    </location>
</feature>
<gene>
    <name evidence="10" type="ORF">GYN08_07715</name>
</gene>
<dbReference type="SUPFAM" id="SSF90123">
    <property type="entry name" value="ABC transporter transmembrane region"/>
    <property type="match status" value="1"/>
</dbReference>
<keyword evidence="6 7" id="KW-0472">Membrane</keyword>
<dbReference type="PROSITE" id="PS50929">
    <property type="entry name" value="ABC_TM1F"/>
    <property type="match status" value="1"/>
</dbReference>
<feature type="transmembrane region" description="Helical" evidence="7">
    <location>
        <begin position="153"/>
        <end position="173"/>
    </location>
</feature>
<keyword evidence="3" id="KW-0547">Nucleotide-binding</keyword>
<name>A0ABX0F2I3_9BACL</name>
<evidence type="ECO:0000256" key="6">
    <source>
        <dbReference type="ARBA" id="ARBA00023136"/>
    </source>
</evidence>
<evidence type="ECO:0000256" key="4">
    <source>
        <dbReference type="ARBA" id="ARBA00022840"/>
    </source>
</evidence>
<dbReference type="PROSITE" id="PS00211">
    <property type="entry name" value="ABC_TRANSPORTER_1"/>
    <property type="match status" value="1"/>
</dbReference>
<dbReference type="InterPro" id="IPR017871">
    <property type="entry name" value="ABC_transporter-like_CS"/>
</dbReference>